<protein>
    <submittedName>
        <fullName evidence="4">Alcohol dehydrogenase</fullName>
    </submittedName>
</protein>
<sequence length="401" mass="43904">HIKQAYLCSCLGMSIAFHYSPSKFTTQRNMATHHPAIQMTGVKQPLTLVQVPTPKPQHNEVQVRIEWVPSAPLDVYQVEAGLMVQFPQGLGDSGAGTVVAVGPGVERLRVGDQVFGFFFHREKEKGQQIYVTAPEHLFGKVPPSIPLAAAATVPTNFVTAFLTLSDKLNLDLPWPRPSNFHPQDQHVPIIVWGAGSSVGQFAVQILKYWGYTNVIATASPKHHTKIKGYGAKHVIDYQDPNAVDMIQKILQTESPSLPIRAFDCVSSKSGSLQHIAEIVTRPGSTIAAVLPVVIRSPSHNDGVHLSADVVGGAPWVPGVDVHGVISYDFEADNFLKDHLLPDIAPTLLESGAVEPNKYREIQGDSLLQRASTALDILRSGTVSGERLVWKVWTEEEYPQYK</sequence>
<dbReference type="InterPro" id="IPR047122">
    <property type="entry name" value="Trans-enoyl_RdTase-like"/>
</dbReference>
<reference evidence="4 5" key="1">
    <citation type="journal article" date="2016" name="Genome Biol. Evol.">
        <title>Draft genome sequence of an aflatoxigenic Aspergillus species, A. bombycis.</title>
        <authorList>
            <person name="Moore G.G."/>
            <person name="Mack B.M."/>
            <person name="Beltz S.B."/>
            <person name="Gilbert M.K."/>
        </authorList>
    </citation>
    <scope>NUCLEOTIDE SEQUENCE [LARGE SCALE GENOMIC DNA]</scope>
    <source>
        <strain evidence="5">NRRL 26010</strain>
    </source>
</reference>
<evidence type="ECO:0000259" key="3">
    <source>
        <dbReference type="SMART" id="SM00829"/>
    </source>
</evidence>
<dbReference type="SMART" id="SM00829">
    <property type="entry name" value="PKS_ER"/>
    <property type="match status" value="1"/>
</dbReference>
<evidence type="ECO:0000256" key="1">
    <source>
        <dbReference type="ARBA" id="ARBA00008072"/>
    </source>
</evidence>
<dbReference type="InterPro" id="IPR013154">
    <property type="entry name" value="ADH-like_N"/>
</dbReference>
<dbReference type="InterPro" id="IPR011032">
    <property type="entry name" value="GroES-like_sf"/>
</dbReference>
<dbReference type="Pfam" id="PF08240">
    <property type="entry name" value="ADH_N"/>
    <property type="match status" value="1"/>
</dbReference>
<dbReference type="Gene3D" id="3.40.50.720">
    <property type="entry name" value="NAD(P)-binding Rossmann-like Domain"/>
    <property type="match status" value="1"/>
</dbReference>
<dbReference type="InterPro" id="IPR036291">
    <property type="entry name" value="NAD(P)-bd_dom_sf"/>
</dbReference>
<dbReference type="Proteomes" id="UP000179179">
    <property type="component" value="Unassembled WGS sequence"/>
</dbReference>
<dbReference type="InterPro" id="IPR020843">
    <property type="entry name" value="ER"/>
</dbReference>
<dbReference type="STRING" id="109264.A0A1F8A6G2"/>
<keyword evidence="5" id="KW-1185">Reference proteome</keyword>
<evidence type="ECO:0000313" key="4">
    <source>
        <dbReference type="EMBL" id="OGM47294.1"/>
    </source>
</evidence>
<proteinExistence type="inferred from homology"/>
<accession>A0A1F8A6G2</accession>
<dbReference type="SUPFAM" id="SSF50129">
    <property type="entry name" value="GroES-like"/>
    <property type="match status" value="1"/>
</dbReference>
<dbReference type="PANTHER" id="PTHR45348">
    <property type="entry name" value="HYPOTHETICAL OXIDOREDUCTASE (EUROFUNG)"/>
    <property type="match status" value="1"/>
</dbReference>
<dbReference type="Gene3D" id="3.90.180.10">
    <property type="entry name" value="Medium-chain alcohol dehydrogenases, catalytic domain"/>
    <property type="match status" value="1"/>
</dbReference>
<gene>
    <name evidence="4" type="ORF">ABOM_003822</name>
</gene>
<dbReference type="OrthoDB" id="9992527at2759"/>
<dbReference type="CDD" id="cd08249">
    <property type="entry name" value="enoyl_reductase_like"/>
    <property type="match status" value="1"/>
</dbReference>
<dbReference type="RefSeq" id="XP_022391011.1">
    <property type="nucleotide sequence ID" value="XM_022530952.1"/>
</dbReference>
<comment type="similarity">
    <text evidence="1">Belongs to the zinc-containing alcohol dehydrogenase family.</text>
</comment>
<organism evidence="4 5">
    <name type="scientific">Aspergillus bombycis</name>
    <dbReference type="NCBI Taxonomy" id="109264"/>
    <lineage>
        <taxon>Eukaryota</taxon>
        <taxon>Fungi</taxon>
        <taxon>Dikarya</taxon>
        <taxon>Ascomycota</taxon>
        <taxon>Pezizomycotina</taxon>
        <taxon>Eurotiomycetes</taxon>
        <taxon>Eurotiomycetidae</taxon>
        <taxon>Eurotiales</taxon>
        <taxon>Aspergillaceae</taxon>
        <taxon>Aspergillus</taxon>
    </lineage>
</organism>
<comment type="caution">
    <text evidence="4">The sequence shown here is derived from an EMBL/GenBank/DDBJ whole genome shotgun (WGS) entry which is preliminary data.</text>
</comment>
<dbReference type="AlphaFoldDB" id="A0A1F8A6G2"/>
<feature type="domain" description="Enoyl reductase (ER)" evidence="3">
    <location>
        <begin position="41"/>
        <end position="388"/>
    </location>
</feature>
<dbReference type="GeneID" id="34447212"/>
<keyword evidence="2" id="KW-0560">Oxidoreductase</keyword>
<name>A0A1F8A6G2_9EURO</name>
<dbReference type="PANTHER" id="PTHR45348:SF3">
    <property type="entry name" value="ENOYL REDUCTASE (ER) DOMAIN-CONTAINING PROTEIN"/>
    <property type="match status" value="1"/>
</dbReference>
<evidence type="ECO:0000256" key="2">
    <source>
        <dbReference type="ARBA" id="ARBA00023002"/>
    </source>
</evidence>
<dbReference type="SUPFAM" id="SSF51735">
    <property type="entry name" value="NAD(P)-binding Rossmann-fold domains"/>
    <property type="match status" value="1"/>
</dbReference>
<feature type="non-terminal residue" evidence="4">
    <location>
        <position position="1"/>
    </location>
</feature>
<evidence type="ECO:0000313" key="5">
    <source>
        <dbReference type="Proteomes" id="UP000179179"/>
    </source>
</evidence>
<dbReference type="EMBL" id="LYCR01000024">
    <property type="protein sequence ID" value="OGM47294.1"/>
    <property type="molecule type" value="Genomic_DNA"/>
</dbReference>
<dbReference type="GO" id="GO:0016651">
    <property type="term" value="F:oxidoreductase activity, acting on NAD(P)H"/>
    <property type="evidence" value="ECO:0007669"/>
    <property type="project" value="InterPro"/>
</dbReference>